<keyword evidence="5 6" id="KW-0472">Membrane</keyword>
<feature type="domain" description="ABC-2 type transporter transmembrane" evidence="7">
    <location>
        <begin position="34"/>
        <end position="386"/>
    </location>
</feature>
<evidence type="ECO:0000256" key="3">
    <source>
        <dbReference type="ARBA" id="ARBA00022692"/>
    </source>
</evidence>
<feature type="transmembrane region" description="Helical" evidence="6">
    <location>
        <begin position="34"/>
        <end position="52"/>
    </location>
</feature>
<evidence type="ECO:0000256" key="2">
    <source>
        <dbReference type="ARBA" id="ARBA00022475"/>
    </source>
</evidence>
<evidence type="ECO:0000313" key="9">
    <source>
        <dbReference type="Proteomes" id="UP000616346"/>
    </source>
</evidence>
<protein>
    <submittedName>
        <fullName evidence="8">ABC transporter permease</fullName>
    </submittedName>
</protein>
<name>A0ABR8VBE2_9BACT</name>
<feature type="transmembrane region" description="Helical" evidence="6">
    <location>
        <begin position="197"/>
        <end position="219"/>
    </location>
</feature>
<evidence type="ECO:0000313" key="8">
    <source>
        <dbReference type="EMBL" id="MBD8001686.1"/>
    </source>
</evidence>
<dbReference type="Pfam" id="PF12698">
    <property type="entry name" value="ABC2_membrane_3"/>
    <property type="match status" value="1"/>
</dbReference>
<evidence type="ECO:0000256" key="6">
    <source>
        <dbReference type="SAM" id="Phobius"/>
    </source>
</evidence>
<dbReference type="Proteomes" id="UP000616346">
    <property type="component" value="Unassembled WGS sequence"/>
</dbReference>
<dbReference type="InterPro" id="IPR013525">
    <property type="entry name" value="ABC2_TM"/>
</dbReference>
<evidence type="ECO:0000259" key="7">
    <source>
        <dbReference type="Pfam" id="PF12698"/>
    </source>
</evidence>
<reference evidence="8 9" key="1">
    <citation type="submission" date="2020-08" db="EMBL/GenBank/DDBJ databases">
        <title>A Genomic Blueprint of the Chicken Gut Microbiome.</title>
        <authorList>
            <person name="Gilroy R."/>
            <person name="Ravi A."/>
            <person name="Getino M."/>
            <person name="Pursley I."/>
            <person name="Horton D.L."/>
            <person name="Alikhan N.-F."/>
            <person name="Baker D."/>
            <person name="Gharbi K."/>
            <person name="Hall N."/>
            <person name="Watson M."/>
            <person name="Adriaenssens E.M."/>
            <person name="Foster-Nyarko E."/>
            <person name="Jarju S."/>
            <person name="Secka A."/>
            <person name="Antonio M."/>
            <person name="Oren A."/>
            <person name="Chaudhuri R."/>
            <person name="La Ragione R.M."/>
            <person name="Hildebrand F."/>
            <person name="Pallen M.J."/>
        </authorList>
    </citation>
    <scope>NUCLEOTIDE SEQUENCE [LARGE SCALE GENOMIC DNA]</scope>
    <source>
        <strain evidence="8 9">Sa1YUN3</strain>
    </source>
</reference>
<dbReference type="InterPro" id="IPR051449">
    <property type="entry name" value="ABC-2_transporter_component"/>
</dbReference>
<accession>A0ABR8VBE2</accession>
<keyword evidence="2" id="KW-1003">Cell membrane</keyword>
<keyword evidence="3 6" id="KW-0812">Transmembrane</keyword>
<comment type="subcellular location">
    <subcellularLocation>
        <location evidence="1">Cell membrane</location>
        <topology evidence="1">Multi-pass membrane protein</topology>
    </subcellularLocation>
</comment>
<evidence type="ECO:0000256" key="4">
    <source>
        <dbReference type="ARBA" id="ARBA00022989"/>
    </source>
</evidence>
<proteinExistence type="predicted"/>
<comment type="caution">
    <text evidence="8">The sequence shown here is derived from an EMBL/GenBank/DDBJ whole genome shotgun (WGS) entry which is preliminary data.</text>
</comment>
<dbReference type="RefSeq" id="WP_191709813.1">
    <property type="nucleotide sequence ID" value="NZ_JACSPQ010000001.1"/>
</dbReference>
<gene>
    <name evidence="8" type="ORF">H9626_05555</name>
</gene>
<evidence type="ECO:0000256" key="5">
    <source>
        <dbReference type="ARBA" id="ARBA00023136"/>
    </source>
</evidence>
<keyword evidence="9" id="KW-1185">Reference proteome</keyword>
<dbReference type="Gene3D" id="3.40.1710.10">
    <property type="entry name" value="abc type-2 transporter like domain"/>
    <property type="match status" value="1"/>
</dbReference>
<dbReference type="EMBL" id="JACSPQ010000001">
    <property type="protein sequence ID" value="MBD8001686.1"/>
    <property type="molecule type" value="Genomic_DNA"/>
</dbReference>
<feature type="transmembrane region" description="Helical" evidence="6">
    <location>
        <begin position="283"/>
        <end position="304"/>
    </location>
</feature>
<feature type="transmembrane region" description="Helical" evidence="6">
    <location>
        <begin position="311"/>
        <end position="329"/>
    </location>
</feature>
<sequence length="419" mass="47615">MKTDSFYHIIRQGFSGLFHICVEELKVAFRDQGVLIFLILVPLAYPLIYAFIYTNEVVRDVPAAVVDADKSSLSRKFVRFVDASADVHIQSYCADMEEAKTLLKENKVYGVIYLPESFSSDIAAGRQTTVSIYCDMSGMLYYKAILLASTNASLDMNKQIQIKRLGNTTDRQDEISTSPIEYEDISLFNPQDGFASFLIPAVLILIIQQTLLLGIGLSAGTARENSRFRNLIPPGRYYQGTLRVVLGKSAAYFLIYSIISAYVLCCVPKLFRLVQIANPSTLLAFAIPYVLACIFFAMVCSVFIRHRETCMMVYVFTSIPLLFISGISWPGAAIPDFWKVVSWLFPSTFGINGYVRINTMGATLYDILPEYRALWLQTGIYFIIACLVYRRQILLSRQRAIQRLKQIRLRRCQYDLKKR</sequence>
<feature type="transmembrane region" description="Helical" evidence="6">
    <location>
        <begin position="250"/>
        <end position="271"/>
    </location>
</feature>
<organism evidence="8 9">
    <name type="scientific">Phocaeicola faecium</name>
    <dbReference type="NCBI Taxonomy" id="2762213"/>
    <lineage>
        <taxon>Bacteria</taxon>
        <taxon>Pseudomonadati</taxon>
        <taxon>Bacteroidota</taxon>
        <taxon>Bacteroidia</taxon>
        <taxon>Bacteroidales</taxon>
        <taxon>Bacteroidaceae</taxon>
        <taxon>Phocaeicola</taxon>
    </lineage>
</organism>
<feature type="transmembrane region" description="Helical" evidence="6">
    <location>
        <begin position="373"/>
        <end position="389"/>
    </location>
</feature>
<dbReference type="PANTHER" id="PTHR30294">
    <property type="entry name" value="MEMBRANE COMPONENT OF ABC TRANSPORTER YHHJ-RELATED"/>
    <property type="match status" value="1"/>
</dbReference>
<keyword evidence="4 6" id="KW-1133">Transmembrane helix</keyword>
<dbReference type="PANTHER" id="PTHR30294:SF46">
    <property type="entry name" value="ABC TRANSPORTER PERMEASE"/>
    <property type="match status" value="1"/>
</dbReference>
<evidence type="ECO:0000256" key="1">
    <source>
        <dbReference type="ARBA" id="ARBA00004651"/>
    </source>
</evidence>